<sequence length="162" mass="18309">TAEIRLRGQTSNPYKLWVTRGDRWVPTITVGPGRTRYLQVTSISDHALTLHEGSRVAMWLSGDRVPRIPGYVSVGSRRYAEWQISRIRRLRMRLVKWILTSRSPSKRWNISLTPTAILPRPAKAIQNIEVAGDGDVSLPLSKCTSDQGKIDPVKSNDLHTKI</sequence>
<feature type="non-terminal residue" evidence="1">
    <location>
        <position position="1"/>
    </location>
</feature>
<reference evidence="1 2" key="1">
    <citation type="journal article" date="2017" name="Genome Biol. Evol.">
        <title>Phytophthora megakarya and P. palmivora, closely related causal agents of cacao black pod rot, underwent increases in genome sizes and gene numbers by different mechanisms.</title>
        <authorList>
            <person name="Ali S.S."/>
            <person name="Shao J."/>
            <person name="Lary D.J."/>
            <person name="Kronmiller B."/>
            <person name="Shen D."/>
            <person name="Strem M.D."/>
            <person name="Amoako-Attah I."/>
            <person name="Akrofi A.Y."/>
            <person name="Begoude B.A."/>
            <person name="Ten Hoopen G.M."/>
            <person name="Coulibaly K."/>
            <person name="Kebe B.I."/>
            <person name="Melnick R.L."/>
            <person name="Guiltinan M.J."/>
            <person name="Tyler B.M."/>
            <person name="Meinhardt L.W."/>
            <person name="Bailey B.A."/>
        </authorList>
    </citation>
    <scope>NUCLEOTIDE SEQUENCE [LARGE SCALE GENOMIC DNA]</scope>
    <source>
        <strain evidence="2">sbr112.9</strain>
    </source>
</reference>
<accession>A0A2P4XP10</accession>
<evidence type="ECO:0000313" key="2">
    <source>
        <dbReference type="Proteomes" id="UP000237271"/>
    </source>
</evidence>
<name>A0A2P4XP10_9STRA</name>
<dbReference type="AlphaFoldDB" id="A0A2P4XP10"/>
<protein>
    <recommendedName>
        <fullName evidence="3">Aspartic protease</fullName>
    </recommendedName>
</protein>
<evidence type="ECO:0008006" key="3">
    <source>
        <dbReference type="Google" id="ProtNLM"/>
    </source>
</evidence>
<proteinExistence type="predicted"/>
<keyword evidence="2" id="KW-1185">Reference proteome</keyword>
<dbReference type="EMBL" id="NCKW01009450">
    <property type="protein sequence ID" value="POM67274.1"/>
    <property type="molecule type" value="Genomic_DNA"/>
</dbReference>
<comment type="caution">
    <text evidence="1">The sequence shown here is derived from an EMBL/GenBank/DDBJ whole genome shotgun (WGS) entry which is preliminary data.</text>
</comment>
<gene>
    <name evidence="1" type="ORF">PHPALM_16764</name>
</gene>
<organism evidence="1 2">
    <name type="scientific">Phytophthora palmivora</name>
    <dbReference type="NCBI Taxonomy" id="4796"/>
    <lineage>
        <taxon>Eukaryota</taxon>
        <taxon>Sar</taxon>
        <taxon>Stramenopiles</taxon>
        <taxon>Oomycota</taxon>
        <taxon>Peronosporomycetes</taxon>
        <taxon>Peronosporales</taxon>
        <taxon>Peronosporaceae</taxon>
        <taxon>Phytophthora</taxon>
    </lineage>
</organism>
<dbReference type="OrthoDB" id="112830at2759"/>
<dbReference type="Proteomes" id="UP000237271">
    <property type="component" value="Unassembled WGS sequence"/>
</dbReference>
<evidence type="ECO:0000313" key="1">
    <source>
        <dbReference type="EMBL" id="POM67274.1"/>
    </source>
</evidence>